<dbReference type="InterPro" id="IPR005148">
    <property type="entry name" value="Arg-tRNA-synth_N"/>
</dbReference>
<evidence type="ECO:0000256" key="6">
    <source>
        <dbReference type="ARBA" id="ARBA00022917"/>
    </source>
</evidence>
<evidence type="ECO:0000256" key="7">
    <source>
        <dbReference type="ARBA" id="ARBA00023146"/>
    </source>
</evidence>
<dbReference type="GO" id="GO:0004814">
    <property type="term" value="F:arginine-tRNA ligase activity"/>
    <property type="evidence" value="ECO:0007669"/>
    <property type="project" value="UniProtKB-UniRule"/>
</dbReference>
<evidence type="ECO:0000256" key="8">
    <source>
        <dbReference type="ARBA" id="ARBA00049339"/>
    </source>
</evidence>
<dbReference type="SMART" id="SM01016">
    <property type="entry name" value="Arg_tRNA_synt_N"/>
    <property type="match status" value="1"/>
</dbReference>
<dbReference type="PANTHER" id="PTHR11956:SF5">
    <property type="entry name" value="ARGININE--TRNA LIGASE, CYTOPLASMIC"/>
    <property type="match status" value="1"/>
</dbReference>
<evidence type="ECO:0000259" key="11">
    <source>
        <dbReference type="SMART" id="SM00836"/>
    </source>
</evidence>
<keyword evidence="6 9" id="KW-0648">Protein biosynthesis</keyword>
<comment type="similarity">
    <text evidence="1 9 10">Belongs to the class-I aminoacyl-tRNA synthetase family.</text>
</comment>
<dbReference type="NCBIfam" id="TIGR00456">
    <property type="entry name" value="argS"/>
    <property type="match status" value="1"/>
</dbReference>
<comment type="caution">
    <text evidence="13">The sequence shown here is derived from an EMBL/GenBank/DDBJ whole genome shotgun (WGS) entry which is preliminary data.</text>
</comment>
<dbReference type="Pfam" id="PF03485">
    <property type="entry name" value="Arg_tRNA_synt_N"/>
    <property type="match status" value="1"/>
</dbReference>
<organism evidence="13 14">
    <name type="scientific">Candidatus Ryanbacteria bacterium RIFCSPHIGHO2_01_45_13</name>
    <dbReference type="NCBI Taxonomy" id="1802112"/>
    <lineage>
        <taxon>Bacteria</taxon>
        <taxon>Candidatus Ryaniibacteriota</taxon>
    </lineage>
</organism>
<dbReference type="EC" id="6.1.1.19" evidence="9"/>
<dbReference type="InterPro" id="IPR001412">
    <property type="entry name" value="aa-tRNA-synth_I_CS"/>
</dbReference>
<evidence type="ECO:0000313" key="13">
    <source>
        <dbReference type="EMBL" id="OGZ42421.1"/>
    </source>
</evidence>
<name>A0A1G2FXY2_9BACT</name>
<keyword evidence="5 9" id="KW-0067">ATP-binding</keyword>
<evidence type="ECO:0000256" key="4">
    <source>
        <dbReference type="ARBA" id="ARBA00022741"/>
    </source>
</evidence>
<dbReference type="PROSITE" id="PS00178">
    <property type="entry name" value="AA_TRNA_LIGASE_I"/>
    <property type="match status" value="1"/>
</dbReference>
<dbReference type="Gene3D" id="1.10.730.10">
    <property type="entry name" value="Isoleucyl-tRNA Synthetase, Domain 1"/>
    <property type="match status" value="1"/>
</dbReference>
<dbReference type="HAMAP" id="MF_00123">
    <property type="entry name" value="Arg_tRNA_synth"/>
    <property type="match status" value="1"/>
</dbReference>
<evidence type="ECO:0000256" key="5">
    <source>
        <dbReference type="ARBA" id="ARBA00022840"/>
    </source>
</evidence>
<feature type="domain" description="Arginyl tRNA synthetase N-terminal" evidence="12">
    <location>
        <begin position="1"/>
        <end position="84"/>
    </location>
</feature>
<dbReference type="PANTHER" id="PTHR11956">
    <property type="entry name" value="ARGINYL-TRNA SYNTHETASE"/>
    <property type="match status" value="1"/>
</dbReference>
<evidence type="ECO:0000256" key="3">
    <source>
        <dbReference type="ARBA" id="ARBA00022598"/>
    </source>
</evidence>
<dbReference type="InterPro" id="IPR035684">
    <property type="entry name" value="ArgRS_core"/>
</dbReference>
<protein>
    <recommendedName>
        <fullName evidence="9">Arginine--tRNA ligase</fullName>
        <ecNumber evidence="9">6.1.1.19</ecNumber>
    </recommendedName>
    <alternativeName>
        <fullName evidence="9">Arginyl-tRNA synthetase</fullName>
        <shortName evidence="9">ArgRS</shortName>
    </alternativeName>
</protein>
<dbReference type="Gene3D" id="3.40.50.620">
    <property type="entry name" value="HUPs"/>
    <property type="match status" value="1"/>
</dbReference>
<dbReference type="PRINTS" id="PR01038">
    <property type="entry name" value="TRNASYNTHARG"/>
</dbReference>
<comment type="subunit">
    <text evidence="9">Monomer.</text>
</comment>
<keyword evidence="7 9" id="KW-0030">Aminoacyl-tRNA synthetase</keyword>
<reference evidence="13 14" key="1">
    <citation type="journal article" date="2016" name="Nat. Commun.">
        <title>Thousands of microbial genomes shed light on interconnected biogeochemical processes in an aquifer system.</title>
        <authorList>
            <person name="Anantharaman K."/>
            <person name="Brown C.T."/>
            <person name="Hug L.A."/>
            <person name="Sharon I."/>
            <person name="Castelle C.J."/>
            <person name="Probst A.J."/>
            <person name="Thomas B.C."/>
            <person name="Singh A."/>
            <person name="Wilkins M.J."/>
            <person name="Karaoz U."/>
            <person name="Brodie E.L."/>
            <person name="Williams K.H."/>
            <person name="Hubbard S.S."/>
            <person name="Banfield J.F."/>
        </authorList>
    </citation>
    <scope>NUCLEOTIDE SEQUENCE [LARGE SCALE GENOMIC DNA]</scope>
</reference>
<evidence type="ECO:0000256" key="9">
    <source>
        <dbReference type="HAMAP-Rule" id="MF_00123"/>
    </source>
</evidence>
<sequence length="542" mass="62185">MTIRDVVMKAIKEEIGSDIAFSIECQENPKRGDYSSNAAMALAQKQGKPPLEVAKNISEAIFLKQKDVFKEVAVAGPGFLNFFIKDEYIYDRIKEFVKEKRKERKKTSPFSLKLRRVSVEFISANPTGPLHIGNARGGPIGDVIAHLLEETGYKVIREYFHNDAGAQVGAFRDSLWHWYLLACGKESHMGEIQYASDYVKEFADKAKGRFKDKFIKKKDGKERLLQFVFDKLLRENFETIKAMGIHFDKVTHESKLAKLKTKKVLDELEKKRVLKRKEGAVWFSPGGEYMKEREAVLVKNDGTYLYFANDIAYHKEKFKRNDVVVDVLGEGHQGHIPKLYAVAEVFGFPKEHFKIIVHGQVNLLKEGNIVSMSKRKGHFVTAREVLDEVGKDAFRFFLLAYSPRTAISFDIDLAKEQSKKNPVYYVQYAHARASAILQKSKKGMNLKNAAWEILQDVYERRLLLRILSFYEALEDTARDFEVQRFTKYAYELARSFTDFYENVRVLGGSKNEELARLALVKLTQKTLARTLALLGVTAPKRM</sequence>
<keyword evidence="2 9" id="KW-0963">Cytoplasm</keyword>
<dbReference type="SMART" id="SM00836">
    <property type="entry name" value="DALR_1"/>
    <property type="match status" value="1"/>
</dbReference>
<dbReference type="SUPFAM" id="SSF55190">
    <property type="entry name" value="Arginyl-tRNA synthetase (ArgRS), N-terminal 'additional' domain"/>
    <property type="match status" value="1"/>
</dbReference>
<comment type="catalytic activity">
    <reaction evidence="8 9">
        <text>tRNA(Arg) + L-arginine + ATP = L-arginyl-tRNA(Arg) + AMP + diphosphate</text>
        <dbReference type="Rhea" id="RHEA:20301"/>
        <dbReference type="Rhea" id="RHEA-COMP:9658"/>
        <dbReference type="Rhea" id="RHEA-COMP:9673"/>
        <dbReference type="ChEBI" id="CHEBI:30616"/>
        <dbReference type="ChEBI" id="CHEBI:32682"/>
        <dbReference type="ChEBI" id="CHEBI:33019"/>
        <dbReference type="ChEBI" id="CHEBI:78442"/>
        <dbReference type="ChEBI" id="CHEBI:78513"/>
        <dbReference type="ChEBI" id="CHEBI:456215"/>
        <dbReference type="EC" id="6.1.1.19"/>
    </reaction>
</comment>
<dbReference type="GO" id="GO:0006420">
    <property type="term" value="P:arginyl-tRNA aminoacylation"/>
    <property type="evidence" value="ECO:0007669"/>
    <property type="project" value="UniProtKB-UniRule"/>
</dbReference>
<dbReference type="Pfam" id="PF00750">
    <property type="entry name" value="tRNA-synt_1d"/>
    <property type="match status" value="1"/>
</dbReference>
<dbReference type="Proteomes" id="UP000176700">
    <property type="component" value="Unassembled WGS sequence"/>
</dbReference>
<evidence type="ECO:0000256" key="2">
    <source>
        <dbReference type="ARBA" id="ARBA00022490"/>
    </source>
</evidence>
<dbReference type="InterPro" id="IPR009080">
    <property type="entry name" value="tRNAsynth_Ia_anticodon-bd"/>
</dbReference>
<proteinExistence type="inferred from homology"/>
<dbReference type="EMBL" id="MHNI01000018">
    <property type="protein sequence ID" value="OGZ42421.1"/>
    <property type="molecule type" value="Genomic_DNA"/>
</dbReference>
<evidence type="ECO:0000256" key="10">
    <source>
        <dbReference type="RuleBase" id="RU363038"/>
    </source>
</evidence>
<accession>A0A1G2FXY2</accession>
<dbReference type="AlphaFoldDB" id="A0A1G2FXY2"/>
<evidence type="ECO:0000256" key="1">
    <source>
        <dbReference type="ARBA" id="ARBA00005594"/>
    </source>
</evidence>
<dbReference type="SUPFAM" id="SSF47323">
    <property type="entry name" value="Anticodon-binding domain of a subclass of class I aminoacyl-tRNA synthetases"/>
    <property type="match status" value="1"/>
</dbReference>
<evidence type="ECO:0000259" key="12">
    <source>
        <dbReference type="SMART" id="SM01016"/>
    </source>
</evidence>
<evidence type="ECO:0000313" key="14">
    <source>
        <dbReference type="Proteomes" id="UP000176700"/>
    </source>
</evidence>
<dbReference type="InterPro" id="IPR001278">
    <property type="entry name" value="Arg-tRNA-ligase"/>
</dbReference>
<dbReference type="InterPro" id="IPR036695">
    <property type="entry name" value="Arg-tRNA-synth_N_sf"/>
</dbReference>
<comment type="subcellular location">
    <subcellularLocation>
        <location evidence="9">Cytoplasm</location>
    </subcellularLocation>
</comment>
<dbReference type="Pfam" id="PF05746">
    <property type="entry name" value="DALR_1"/>
    <property type="match status" value="1"/>
</dbReference>
<dbReference type="GO" id="GO:0005737">
    <property type="term" value="C:cytoplasm"/>
    <property type="evidence" value="ECO:0007669"/>
    <property type="project" value="UniProtKB-SubCell"/>
</dbReference>
<dbReference type="Gene3D" id="3.30.1360.70">
    <property type="entry name" value="Arginyl tRNA synthetase N-terminal domain"/>
    <property type="match status" value="1"/>
</dbReference>
<keyword evidence="4 9" id="KW-0547">Nucleotide-binding</keyword>
<keyword evidence="3 9" id="KW-0436">Ligase</keyword>
<dbReference type="InterPro" id="IPR008909">
    <property type="entry name" value="DALR_anticod-bd"/>
</dbReference>
<dbReference type="GO" id="GO:0005524">
    <property type="term" value="F:ATP binding"/>
    <property type="evidence" value="ECO:0007669"/>
    <property type="project" value="UniProtKB-UniRule"/>
</dbReference>
<gene>
    <name evidence="9" type="primary">argS</name>
    <name evidence="13" type="ORF">A2W41_03490</name>
</gene>
<feature type="short sequence motif" description="'HIGH' region" evidence="9">
    <location>
        <begin position="124"/>
        <end position="134"/>
    </location>
</feature>
<dbReference type="InterPro" id="IPR014729">
    <property type="entry name" value="Rossmann-like_a/b/a_fold"/>
</dbReference>
<dbReference type="SUPFAM" id="SSF52374">
    <property type="entry name" value="Nucleotidylyl transferase"/>
    <property type="match status" value="1"/>
</dbReference>
<feature type="domain" description="DALR anticodon binding" evidence="11">
    <location>
        <begin position="426"/>
        <end position="542"/>
    </location>
</feature>